<evidence type="ECO:0000313" key="7">
    <source>
        <dbReference type="Ensembl" id="ENSTMTP00000022684.1"/>
    </source>
</evidence>
<evidence type="ECO:0000313" key="8">
    <source>
        <dbReference type="Proteomes" id="UP000472274"/>
    </source>
</evidence>
<dbReference type="GO" id="GO:0005615">
    <property type="term" value="C:extracellular space"/>
    <property type="evidence" value="ECO:0007669"/>
    <property type="project" value="UniProtKB-KW"/>
</dbReference>
<dbReference type="InParanoid" id="A0A674JU28"/>
<reference evidence="7" key="1">
    <citation type="submission" date="2025-08" db="UniProtKB">
        <authorList>
            <consortium name="Ensembl"/>
        </authorList>
    </citation>
    <scope>IDENTIFICATION</scope>
</reference>
<evidence type="ECO:0008006" key="9">
    <source>
        <dbReference type="Google" id="ProtNLM"/>
    </source>
</evidence>
<protein>
    <recommendedName>
        <fullName evidence="9">Interleukin 26</fullName>
    </recommendedName>
</protein>
<keyword evidence="5 6" id="KW-0732">Signal</keyword>
<dbReference type="AlphaFoldDB" id="A0A674JU28"/>
<proteinExistence type="inferred from homology"/>
<accession>A0A674JU28</accession>
<dbReference type="GeneTree" id="ENSGT00510000048550"/>
<evidence type="ECO:0000256" key="3">
    <source>
        <dbReference type="ARBA" id="ARBA00022514"/>
    </source>
</evidence>
<sequence length="171" mass="19721">MRLYSLFRSGLLLVLLCLFIAEGKKASSGKNSCRKGMISKVTENLYVKATTFKASIPKDLIKNRRLLKKTTKKLFMKNCSVRDQLLSFYVKNVFGGLGIGSDKVYIVSAFQTLQENLSNCVKMLTQHNTFYVFLLQQSTFNECLILTPTSLMQQKKYIYFHLKQLHVFHEK</sequence>
<evidence type="ECO:0000256" key="4">
    <source>
        <dbReference type="ARBA" id="ARBA00022525"/>
    </source>
</evidence>
<comment type="similarity">
    <text evidence="2">Belongs to the IL-10 family.</text>
</comment>
<comment type="subcellular location">
    <subcellularLocation>
        <location evidence="1">Secreted</location>
    </subcellularLocation>
</comment>
<keyword evidence="8" id="KW-1185">Reference proteome</keyword>
<name>A0A674JU28_9SAUR</name>
<dbReference type="PANTHER" id="PTHR48482">
    <property type="entry name" value="INTERLEUKIN-19-RELATED"/>
    <property type="match status" value="1"/>
</dbReference>
<dbReference type="GO" id="GO:0005125">
    <property type="term" value="F:cytokine activity"/>
    <property type="evidence" value="ECO:0007669"/>
    <property type="project" value="UniProtKB-KW"/>
</dbReference>
<keyword evidence="3" id="KW-0202">Cytokine</keyword>
<reference evidence="7" key="2">
    <citation type="submission" date="2025-09" db="UniProtKB">
        <authorList>
            <consortium name="Ensembl"/>
        </authorList>
    </citation>
    <scope>IDENTIFICATION</scope>
</reference>
<dbReference type="InterPro" id="IPR020443">
    <property type="entry name" value="IL-10/19/20/24/26"/>
</dbReference>
<evidence type="ECO:0000256" key="1">
    <source>
        <dbReference type="ARBA" id="ARBA00004613"/>
    </source>
</evidence>
<evidence type="ECO:0000256" key="5">
    <source>
        <dbReference type="ARBA" id="ARBA00022729"/>
    </source>
</evidence>
<keyword evidence="4" id="KW-0964">Secreted</keyword>
<feature type="chain" id="PRO_5025362197" description="Interleukin 26" evidence="6">
    <location>
        <begin position="27"/>
        <end position="171"/>
    </location>
</feature>
<dbReference type="Ensembl" id="ENSTMTT00000023487.1">
    <property type="protein sequence ID" value="ENSTMTP00000022684.1"/>
    <property type="gene ID" value="ENSTMTG00000016567.1"/>
</dbReference>
<feature type="signal peptide" evidence="6">
    <location>
        <begin position="1"/>
        <end position="26"/>
    </location>
</feature>
<evidence type="ECO:0000256" key="2">
    <source>
        <dbReference type="ARBA" id="ARBA00008813"/>
    </source>
</evidence>
<organism evidence="7 8">
    <name type="scientific">Terrapene triunguis</name>
    <name type="common">Three-toed box turtle</name>
    <dbReference type="NCBI Taxonomy" id="2587831"/>
    <lineage>
        <taxon>Eukaryota</taxon>
        <taxon>Metazoa</taxon>
        <taxon>Chordata</taxon>
        <taxon>Craniata</taxon>
        <taxon>Vertebrata</taxon>
        <taxon>Euteleostomi</taxon>
        <taxon>Archelosauria</taxon>
        <taxon>Testudinata</taxon>
        <taxon>Testudines</taxon>
        <taxon>Cryptodira</taxon>
        <taxon>Durocryptodira</taxon>
        <taxon>Testudinoidea</taxon>
        <taxon>Emydidae</taxon>
        <taxon>Terrapene</taxon>
    </lineage>
</organism>
<dbReference type="Proteomes" id="UP000472274">
    <property type="component" value="Unplaced"/>
</dbReference>
<dbReference type="Gene3D" id="1.20.1250.10">
    <property type="match status" value="1"/>
</dbReference>
<evidence type="ECO:0000256" key="6">
    <source>
        <dbReference type="SAM" id="SignalP"/>
    </source>
</evidence>
<dbReference type="PANTHER" id="PTHR48482:SF1">
    <property type="entry name" value="INTERLEUKIN-26"/>
    <property type="match status" value="1"/>
</dbReference>
<dbReference type="SUPFAM" id="SSF47266">
    <property type="entry name" value="4-helical cytokines"/>
    <property type="match status" value="1"/>
</dbReference>
<dbReference type="InterPro" id="IPR009079">
    <property type="entry name" value="4_helix_cytokine-like_core"/>
</dbReference>